<dbReference type="AlphaFoldDB" id="A0A7K4HQL9"/>
<proteinExistence type="inferred from homology"/>
<dbReference type="Gene3D" id="3.40.190.10">
    <property type="entry name" value="Periplasmic binding protein-like II"/>
    <property type="match status" value="2"/>
</dbReference>
<dbReference type="PANTHER" id="PTHR30632:SF16">
    <property type="entry name" value="MOLYBDATE_TUNGSTATE-BINDING PROTEIN WTPA"/>
    <property type="match status" value="1"/>
</dbReference>
<comment type="similarity">
    <text evidence="1">Belongs to the bacterial solute-binding protein 1 family. WtpA subfamily.</text>
</comment>
<dbReference type="PROSITE" id="PS51257">
    <property type="entry name" value="PROKAR_LIPOPROTEIN"/>
    <property type="match status" value="1"/>
</dbReference>
<dbReference type="OrthoDB" id="7820at2157"/>
<protein>
    <submittedName>
        <fullName evidence="2">Tungstate ABC transporter substrate-binding protein WtpA</fullName>
    </submittedName>
</protein>
<evidence type="ECO:0000313" key="2">
    <source>
        <dbReference type="EMBL" id="NVO67574.1"/>
    </source>
</evidence>
<dbReference type="Pfam" id="PF13531">
    <property type="entry name" value="SBP_bac_11"/>
    <property type="match status" value="1"/>
</dbReference>
<evidence type="ECO:0000313" key="3">
    <source>
        <dbReference type="Proteomes" id="UP000570823"/>
    </source>
</evidence>
<keyword evidence="3" id="KW-1185">Reference proteome</keyword>
<dbReference type="RefSeq" id="WP_176789151.1">
    <property type="nucleotide sequence ID" value="NZ_JABXWR010000001.1"/>
</dbReference>
<name>A0A7K4HQL9_9EURY</name>
<sequence>MKTIKMVMIAALLVCAAVFLCGCTTTPGETTPATTPATTAPAAISGVVTIFNAGSLTAPFEDLEKQFEAKYPGTDVQLVAGGSTKIVKDITELDKSADVLASADYTLIPDLMMPDAADWYVTFAKNQMVLCYTDESKYADEITAENWYEILGKSDVAWAFSDPNLDPCGYRSPMVIQLAEAHYGDDQIFEKVVMANSNITVTEENGVFTIHAKSPEPKGTLQIRPKSVELVQMLESGGIDYAWEYRSVAAQNNLKFIELPEAIDLSSVKYADDYATVQIDTEGGMMTGKPIVYGATVPKNAGNPEAGLAFVKLLIGAEGQAVMDGQGQPPIVPAGGYGRVPAALKSLTASS</sequence>
<dbReference type="EMBL" id="JABXWR010000001">
    <property type="protein sequence ID" value="NVO67574.1"/>
    <property type="molecule type" value="Genomic_DNA"/>
</dbReference>
<dbReference type="GO" id="GO:1901359">
    <property type="term" value="F:tungstate binding"/>
    <property type="evidence" value="ECO:0007669"/>
    <property type="project" value="InterPro"/>
</dbReference>
<dbReference type="NCBIfam" id="NF003196">
    <property type="entry name" value="PRK04168.1"/>
    <property type="match status" value="1"/>
</dbReference>
<dbReference type="InterPro" id="IPR022498">
    <property type="entry name" value="ABC_trnspt_W-bd_WtpA"/>
</dbReference>
<organism evidence="2 3">
    <name type="scientific">Methanofollis tationis</name>
    <dbReference type="NCBI Taxonomy" id="81417"/>
    <lineage>
        <taxon>Archaea</taxon>
        <taxon>Methanobacteriati</taxon>
        <taxon>Methanobacteriota</taxon>
        <taxon>Stenosarchaea group</taxon>
        <taxon>Methanomicrobia</taxon>
        <taxon>Methanomicrobiales</taxon>
        <taxon>Methanomicrobiaceae</taxon>
        <taxon>Methanofollis</taxon>
    </lineage>
</organism>
<dbReference type="GO" id="GO:0015689">
    <property type="term" value="P:molybdate ion transport"/>
    <property type="evidence" value="ECO:0007669"/>
    <property type="project" value="TreeGrafter"/>
</dbReference>
<gene>
    <name evidence="2" type="primary">wtpA</name>
    <name evidence="2" type="ORF">HWN36_09705</name>
</gene>
<dbReference type="InterPro" id="IPR050682">
    <property type="entry name" value="ModA/WtpA"/>
</dbReference>
<dbReference type="GO" id="GO:0030973">
    <property type="term" value="F:molybdate ion binding"/>
    <property type="evidence" value="ECO:0007669"/>
    <property type="project" value="TreeGrafter"/>
</dbReference>
<dbReference type="SUPFAM" id="SSF53850">
    <property type="entry name" value="Periplasmic binding protein-like II"/>
    <property type="match status" value="1"/>
</dbReference>
<evidence type="ECO:0000256" key="1">
    <source>
        <dbReference type="ARBA" id="ARBA00009438"/>
    </source>
</evidence>
<dbReference type="NCBIfam" id="TIGR03730">
    <property type="entry name" value="tungstate_WtpA"/>
    <property type="match status" value="1"/>
</dbReference>
<comment type="caution">
    <text evidence="2">The sequence shown here is derived from an EMBL/GenBank/DDBJ whole genome shotgun (WGS) entry which is preliminary data.</text>
</comment>
<dbReference type="CDD" id="cd13540">
    <property type="entry name" value="PBP2_ModA_WtpA"/>
    <property type="match status" value="1"/>
</dbReference>
<reference evidence="2 3" key="1">
    <citation type="submission" date="2020-06" db="EMBL/GenBank/DDBJ databases">
        <title>Methanofollis fontis sp. nov., a methanogen isolated from marine sediments near a cold seep at Four-Way Closure Ridge offshore southwestern Taiwan.</title>
        <authorList>
            <person name="Chen S.-C."/>
            <person name="Teng N.-H."/>
            <person name="Lin Y.-S."/>
            <person name="Lai M.-C."/>
            <person name="Chen H.-H."/>
            <person name="Wang C.-C."/>
        </authorList>
    </citation>
    <scope>NUCLEOTIDE SEQUENCE [LARGE SCALE GENOMIC DNA]</scope>
    <source>
        <strain evidence="2 3">DSM 2702</strain>
    </source>
</reference>
<accession>A0A7K4HQL9</accession>
<dbReference type="Proteomes" id="UP000570823">
    <property type="component" value="Unassembled WGS sequence"/>
</dbReference>
<dbReference type="PANTHER" id="PTHR30632">
    <property type="entry name" value="MOLYBDATE-BINDING PERIPLASMIC PROTEIN"/>
    <property type="match status" value="1"/>
</dbReference>